<name>A0ACB8D4V1_DERSI</name>
<protein>
    <submittedName>
        <fullName evidence="1">Uncharacterized protein</fullName>
    </submittedName>
</protein>
<accession>A0ACB8D4V1</accession>
<reference evidence="1" key="1">
    <citation type="submission" date="2020-05" db="EMBL/GenBank/DDBJ databases">
        <title>Large-scale comparative analyses of tick genomes elucidate their genetic diversity and vector capacities.</title>
        <authorList>
            <person name="Jia N."/>
            <person name="Wang J."/>
            <person name="Shi W."/>
            <person name="Du L."/>
            <person name="Sun Y."/>
            <person name="Zhan W."/>
            <person name="Jiang J."/>
            <person name="Wang Q."/>
            <person name="Zhang B."/>
            <person name="Ji P."/>
            <person name="Sakyi L.B."/>
            <person name="Cui X."/>
            <person name="Yuan T."/>
            <person name="Jiang B."/>
            <person name="Yang W."/>
            <person name="Lam T.T.-Y."/>
            <person name="Chang Q."/>
            <person name="Ding S."/>
            <person name="Wang X."/>
            <person name="Zhu J."/>
            <person name="Ruan X."/>
            <person name="Zhao L."/>
            <person name="Wei J."/>
            <person name="Que T."/>
            <person name="Du C."/>
            <person name="Cheng J."/>
            <person name="Dai P."/>
            <person name="Han X."/>
            <person name="Huang E."/>
            <person name="Gao Y."/>
            <person name="Liu J."/>
            <person name="Shao H."/>
            <person name="Ye R."/>
            <person name="Li L."/>
            <person name="Wei W."/>
            <person name="Wang X."/>
            <person name="Wang C."/>
            <person name="Yang T."/>
            <person name="Huo Q."/>
            <person name="Li W."/>
            <person name="Guo W."/>
            <person name="Chen H."/>
            <person name="Zhou L."/>
            <person name="Ni X."/>
            <person name="Tian J."/>
            <person name="Zhou Y."/>
            <person name="Sheng Y."/>
            <person name="Liu T."/>
            <person name="Pan Y."/>
            <person name="Xia L."/>
            <person name="Li J."/>
            <person name="Zhao F."/>
            <person name="Cao W."/>
        </authorList>
    </citation>
    <scope>NUCLEOTIDE SEQUENCE</scope>
    <source>
        <strain evidence="1">Dsil-2018</strain>
    </source>
</reference>
<sequence>MRCLPRKIPDDAAFDVHLKRRLVNKPSYKKGLVKKSHIHAWLKHLETSLLYKYLKIKIDWSRRGCFEQQREEECHDGKVTDDNDIKPALEVTDLEDPLQAVVILNVISHTMVIDDEGIGLSKKKDDDVTEDQGIMAGTHSFRLAPGEGQTPISLLFDEWLRRRHSNKLWRCIAKLEREIEAHTSTLERQQWGQIYNSLNGQLGWKKTWHLLRHLLDPGNTKSATLKQLTQIIAESLAENASRYINTSWQSDMHLPPNVRAPNEQLDADISEGEDRFTPHRLRMMSVPGLAGVT</sequence>
<evidence type="ECO:0000313" key="1">
    <source>
        <dbReference type="EMBL" id="KAH7959409.1"/>
    </source>
</evidence>
<keyword evidence="2" id="KW-1185">Reference proteome</keyword>
<proteinExistence type="predicted"/>
<organism evidence="1 2">
    <name type="scientific">Dermacentor silvarum</name>
    <name type="common">Tick</name>
    <dbReference type="NCBI Taxonomy" id="543639"/>
    <lineage>
        <taxon>Eukaryota</taxon>
        <taxon>Metazoa</taxon>
        <taxon>Ecdysozoa</taxon>
        <taxon>Arthropoda</taxon>
        <taxon>Chelicerata</taxon>
        <taxon>Arachnida</taxon>
        <taxon>Acari</taxon>
        <taxon>Parasitiformes</taxon>
        <taxon>Ixodida</taxon>
        <taxon>Ixodoidea</taxon>
        <taxon>Ixodidae</taxon>
        <taxon>Rhipicephalinae</taxon>
        <taxon>Dermacentor</taxon>
    </lineage>
</organism>
<dbReference type="Proteomes" id="UP000821865">
    <property type="component" value="Chromosome 3"/>
</dbReference>
<gene>
    <name evidence="1" type="ORF">HPB49_010918</name>
</gene>
<evidence type="ECO:0000313" key="2">
    <source>
        <dbReference type="Proteomes" id="UP000821865"/>
    </source>
</evidence>
<comment type="caution">
    <text evidence="1">The sequence shown here is derived from an EMBL/GenBank/DDBJ whole genome shotgun (WGS) entry which is preliminary data.</text>
</comment>
<dbReference type="EMBL" id="CM023472">
    <property type="protein sequence ID" value="KAH7959409.1"/>
    <property type="molecule type" value="Genomic_DNA"/>
</dbReference>